<feature type="transmembrane region" description="Helical" evidence="1">
    <location>
        <begin position="575"/>
        <end position="595"/>
    </location>
</feature>
<dbReference type="PANTHER" id="PTHR33490:SF6">
    <property type="entry name" value="SLL1049 PROTEIN"/>
    <property type="match status" value="1"/>
</dbReference>
<dbReference type="AlphaFoldDB" id="A0A0G0KA18"/>
<dbReference type="PATRIC" id="fig|1618569.3.peg.212"/>
<dbReference type="Gene3D" id="3.10.620.30">
    <property type="match status" value="1"/>
</dbReference>
<sequence>MRKILVIFVLFFVSFFFPKIIFAENEFLTSSSIYYQVEEDGNTTVSHYITLENAQTDYYATAYSLTLFGIDPKNISAFQGNTPLQIEQTPKEKDAVNIKVNFPDTVVGKGQKREFNIRYSDSSIAQKAGEVWEVYIPKLSDQNDFLIYNVSLSIPSSFGQLAYISPEPLKKEEASARHIYTYDKNNLVKNTVTAAFGQFQVFNYELIYHLENPLPKDVSIDIAIPPDTSFQRTVLESIEPKPSQVYFDADGNWLATFIMQPRERFDVKAKGAVQIFAAAIPIHTDFSNSLVWNKLSSPVWQTDDPEIKKLAEQLKTPKAIYDYVTKTLSYDYSRVAPNVTRLGALEALKNPKNAICMEFTDLFVAIARAAGIPAREVNGYAYTENPEIQPLSLVADVLHSWVEYWDSDKLHWVPIDPTWGSTTGGVDFFSKLDLRHFAFVIHGQSPYQPYPPGSYKLGPNPQKDVFVNFGVLPEKREAKANIEVIQTQKAILRDMVIKARVSNEGNIAMLQKTLDIYFDDKKIRTIKLGNLPPLGHQEIEISVPFEIIGNKIPENVSFTVAGKTVRVPTNKNKVIVLNLITLWLVLIFLVSLGYAKIKRPL</sequence>
<dbReference type="SMART" id="SM00460">
    <property type="entry name" value="TGc"/>
    <property type="match status" value="1"/>
</dbReference>
<keyword evidence="1" id="KW-0812">Transmembrane</keyword>
<accession>A0A0G0KA18</accession>
<organism evidence="3 4">
    <name type="scientific">Candidatus Woesebacteria bacterium GW2011_GWB1_38_5b</name>
    <dbReference type="NCBI Taxonomy" id="1618569"/>
    <lineage>
        <taxon>Bacteria</taxon>
        <taxon>Candidatus Woeseibacteriota</taxon>
    </lineage>
</organism>
<evidence type="ECO:0000313" key="3">
    <source>
        <dbReference type="EMBL" id="KKQ75662.1"/>
    </source>
</evidence>
<comment type="caution">
    <text evidence="3">The sequence shown here is derived from an EMBL/GenBank/DDBJ whole genome shotgun (WGS) entry which is preliminary data.</text>
</comment>
<feature type="domain" description="Transglutaminase-like" evidence="2">
    <location>
        <begin position="348"/>
        <end position="419"/>
    </location>
</feature>
<dbReference type="EMBL" id="LBUZ01000007">
    <property type="protein sequence ID" value="KKQ75662.1"/>
    <property type="molecule type" value="Genomic_DNA"/>
</dbReference>
<evidence type="ECO:0000259" key="2">
    <source>
        <dbReference type="SMART" id="SM00460"/>
    </source>
</evidence>
<dbReference type="Pfam" id="PF01841">
    <property type="entry name" value="Transglut_core"/>
    <property type="match status" value="1"/>
</dbReference>
<keyword evidence="1" id="KW-0472">Membrane</keyword>
<keyword evidence="1" id="KW-1133">Transmembrane helix</keyword>
<reference evidence="3 4" key="1">
    <citation type="journal article" date="2015" name="Nature">
        <title>rRNA introns, odd ribosomes, and small enigmatic genomes across a large radiation of phyla.</title>
        <authorList>
            <person name="Brown C.T."/>
            <person name="Hug L.A."/>
            <person name="Thomas B.C."/>
            <person name="Sharon I."/>
            <person name="Castelle C.J."/>
            <person name="Singh A."/>
            <person name="Wilkins M.J."/>
            <person name="Williams K.H."/>
            <person name="Banfield J.F."/>
        </authorList>
    </citation>
    <scope>NUCLEOTIDE SEQUENCE [LARGE SCALE GENOMIC DNA]</scope>
</reference>
<gene>
    <name evidence="3" type="ORF">US96_C0007G0010</name>
</gene>
<evidence type="ECO:0000313" key="4">
    <source>
        <dbReference type="Proteomes" id="UP000034181"/>
    </source>
</evidence>
<evidence type="ECO:0000256" key="1">
    <source>
        <dbReference type="SAM" id="Phobius"/>
    </source>
</evidence>
<dbReference type="InterPro" id="IPR038765">
    <property type="entry name" value="Papain-like_cys_pep_sf"/>
</dbReference>
<name>A0A0G0KA18_9BACT</name>
<dbReference type="PANTHER" id="PTHR33490">
    <property type="entry name" value="BLR5614 PROTEIN-RELATED"/>
    <property type="match status" value="1"/>
</dbReference>
<dbReference type="InterPro" id="IPR002931">
    <property type="entry name" value="Transglutaminase-like"/>
</dbReference>
<dbReference type="Proteomes" id="UP000034181">
    <property type="component" value="Unassembled WGS sequence"/>
</dbReference>
<proteinExistence type="predicted"/>
<dbReference type="SUPFAM" id="SSF54001">
    <property type="entry name" value="Cysteine proteinases"/>
    <property type="match status" value="2"/>
</dbReference>
<protein>
    <submittedName>
        <fullName evidence="3">Transglutaminase domain protein, nonfunctional</fullName>
    </submittedName>
</protein>